<keyword evidence="1" id="KW-0812">Transmembrane</keyword>
<dbReference type="EMBL" id="JAPEVG010000078">
    <property type="protein sequence ID" value="KAJ8487504.1"/>
    <property type="molecule type" value="Genomic_DNA"/>
</dbReference>
<accession>A0AAD7TWG7</accession>
<dbReference type="Proteomes" id="UP001215151">
    <property type="component" value="Unassembled WGS sequence"/>
</dbReference>
<comment type="caution">
    <text evidence="2">The sequence shown here is derived from an EMBL/GenBank/DDBJ whole genome shotgun (WGS) entry which is preliminary data.</text>
</comment>
<keyword evidence="1" id="KW-0472">Membrane</keyword>
<protein>
    <submittedName>
        <fullName evidence="2">Uncharacterized protein</fullName>
    </submittedName>
</protein>
<organism evidence="2 3">
    <name type="scientific">Trametes cubensis</name>
    <dbReference type="NCBI Taxonomy" id="1111947"/>
    <lineage>
        <taxon>Eukaryota</taxon>
        <taxon>Fungi</taxon>
        <taxon>Dikarya</taxon>
        <taxon>Basidiomycota</taxon>
        <taxon>Agaricomycotina</taxon>
        <taxon>Agaricomycetes</taxon>
        <taxon>Polyporales</taxon>
        <taxon>Polyporaceae</taxon>
        <taxon>Trametes</taxon>
    </lineage>
</organism>
<dbReference type="AlphaFoldDB" id="A0AAD7TWG7"/>
<evidence type="ECO:0000313" key="3">
    <source>
        <dbReference type="Proteomes" id="UP001215151"/>
    </source>
</evidence>
<evidence type="ECO:0000256" key="1">
    <source>
        <dbReference type="SAM" id="Phobius"/>
    </source>
</evidence>
<evidence type="ECO:0000313" key="2">
    <source>
        <dbReference type="EMBL" id="KAJ8487504.1"/>
    </source>
</evidence>
<sequence length="531" mass="59903">MLSHTPKSAVWKKLADARLFAALCAIHFRVSFMAGSSVKLTERQKKAHMKALPSPWYEPLAIICTAALQGPMRPTKTERTMIEEIKEQWSAVMQRIWSEPGKSLDNDPSAVFERAIVAQIVMKLSTLNPSFLQVIFKPEDLTLAVCFRFWAHAIVQEDLVLNNTLFLTLLKPELASPWKRYLATHPPPASQVILSRMLLGASEEVGAQEQRTPSQTAEIVVDAFANHLAIDRMPLAIVGQEVELFMAIWTLAETEFPEFPRAVCKADRFWAAIPPIVRRSLLSRQHEDRAVGVNALRLYLQTMYYTNEAEAELADAIIYGWVTGGLFDMLDEMMEAILVQVEGPMAIALIMTTITSAYPKLSAKTRTALRAQLPRTGAVWRIVKFGLLRGVNSNERQCLRDYASFSSGRAIQNPYNPLWHQGAWETLASLGWKVRGSRFCSRRGCKRAATGPMCATGRCKRTRYCSHWCLQRDKEHIEMCSKNWFMIIEHSTRGEDVDTVDVAALGTSMSWFSWLLLTVLSFIARLMGFGI</sequence>
<keyword evidence="1" id="KW-1133">Transmembrane helix</keyword>
<feature type="transmembrane region" description="Helical" evidence="1">
    <location>
        <begin position="511"/>
        <end position="528"/>
    </location>
</feature>
<reference evidence="2" key="1">
    <citation type="submission" date="2022-11" db="EMBL/GenBank/DDBJ databases">
        <title>Genome Sequence of Cubamyces cubensis.</title>
        <authorList>
            <person name="Buettner E."/>
        </authorList>
    </citation>
    <scope>NUCLEOTIDE SEQUENCE</scope>
    <source>
        <strain evidence="2">MPL-01</strain>
    </source>
</reference>
<name>A0AAD7TWG7_9APHY</name>
<proteinExistence type="predicted"/>
<gene>
    <name evidence="2" type="ORF">ONZ51_g4133</name>
</gene>
<keyword evidence="3" id="KW-1185">Reference proteome</keyword>